<organism evidence="5 6">
    <name type="scientific">Seonamhaeicola algicola</name>
    <dbReference type="NCBI Taxonomy" id="1719036"/>
    <lineage>
        <taxon>Bacteria</taxon>
        <taxon>Pseudomonadati</taxon>
        <taxon>Bacteroidota</taxon>
        <taxon>Flavobacteriia</taxon>
        <taxon>Flavobacteriales</taxon>
        <taxon>Flavobacteriaceae</taxon>
    </lineage>
</organism>
<name>A0A5C7AWN4_9FLAO</name>
<protein>
    <submittedName>
        <fullName evidence="5">Thioredoxin</fullName>
    </submittedName>
</protein>
<reference evidence="6" key="1">
    <citation type="submission" date="2019-08" db="EMBL/GenBank/DDBJ databases">
        <title>Seonamhaeicola sediminis sp. nov., isolated from marine sediment.</title>
        <authorList>
            <person name="Cao W.R."/>
        </authorList>
    </citation>
    <scope>NUCLEOTIDE SEQUENCE [LARGE SCALE GENOMIC DNA]</scope>
    <source>
        <strain evidence="6">Gy8</strain>
    </source>
</reference>
<keyword evidence="2" id="KW-0676">Redox-active center</keyword>
<dbReference type="Pfam" id="PF00085">
    <property type="entry name" value="Thioredoxin"/>
    <property type="match status" value="1"/>
</dbReference>
<evidence type="ECO:0000256" key="2">
    <source>
        <dbReference type="ARBA" id="ARBA00023284"/>
    </source>
</evidence>
<dbReference type="Proteomes" id="UP000321790">
    <property type="component" value="Unassembled WGS sequence"/>
</dbReference>
<dbReference type="InterPro" id="IPR051099">
    <property type="entry name" value="AGR/TXD"/>
</dbReference>
<accession>A0A5C7AWN4</accession>
<dbReference type="InterPro" id="IPR017937">
    <property type="entry name" value="Thioredoxin_CS"/>
</dbReference>
<proteinExistence type="predicted"/>
<feature type="chain" id="PRO_5022938028" evidence="3">
    <location>
        <begin position="20"/>
        <end position="402"/>
    </location>
</feature>
<dbReference type="PANTHER" id="PTHR15337">
    <property type="entry name" value="ANTERIOR GRADIENT PROTEIN-RELATED"/>
    <property type="match status" value="1"/>
</dbReference>
<dbReference type="Gene3D" id="3.40.30.10">
    <property type="entry name" value="Glutaredoxin"/>
    <property type="match status" value="1"/>
</dbReference>
<comment type="caution">
    <text evidence="5">The sequence shown here is derived from an EMBL/GenBank/DDBJ whole genome shotgun (WGS) entry which is preliminary data.</text>
</comment>
<dbReference type="InterPro" id="IPR013766">
    <property type="entry name" value="Thioredoxin_domain"/>
</dbReference>
<sequence>MKKILTLLAVVLVCNVSFAQGVSFEHSSFNEALAKAKKENKLLFMDCFTTWCGPCKWMTKEIFPQEEVGNFFNENFISIKVDMEKGEGIDLNKKYGVQAYPTLLFIDGNGNAVHKLVGGKQAEDLIEGAKSALNPNLRIDVLKEKYIAGNRDYNFLTTYLKALNDQYDKENASIVAKDIIALSSLDKFITKDLFYIIASAQYPYNSKAYNYLLENKLQIKEIAEDYTYNSVLGSPIMAHLKAYVKNCKSLKKLYTEIERCNKQFDISGFGDISKNLTYTFYIENNQLKKWYNGKIEDVEALKGDQKYIYVYNSICDEILRTPKLAAETSIFNDFLKKAQDFSSDKETGIIMGNLMLAKLYLHKKEKENALNAFNVFFEENKKAGGNNTHPSVTNLKRAIETI</sequence>
<dbReference type="SUPFAM" id="SSF52833">
    <property type="entry name" value="Thioredoxin-like"/>
    <property type="match status" value="1"/>
</dbReference>
<dbReference type="PROSITE" id="PS00194">
    <property type="entry name" value="THIOREDOXIN_1"/>
    <property type="match status" value="1"/>
</dbReference>
<dbReference type="PROSITE" id="PS51352">
    <property type="entry name" value="THIOREDOXIN_2"/>
    <property type="match status" value="1"/>
</dbReference>
<dbReference type="EMBL" id="VOSC01000012">
    <property type="protein sequence ID" value="TXE13120.1"/>
    <property type="molecule type" value="Genomic_DNA"/>
</dbReference>
<evidence type="ECO:0000259" key="4">
    <source>
        <dbReference type="PROSITE" id="PS51352"/>
    </source>
</evidence>
<keyword evidence="6" id="KW-1185">Reference proteome</keyword>
<dbReference type="AlphaFoldDB" id="A0A5C7AWN4"/>
<keyword evidence="1 3" id="KW-0732">Signal</keyword>
<dbReference type="OrthoDB" id="9811036at2"/>
<dbReference type="RefSeq" id="WP_147132295.1">
    <property type="nucleotide sequence ID" value="NZ_VOSC01000012.1"/>
</dbReference>
<evidence type="ECO:0000256" key="1">
    <source>
        <dbReference type="ARBA" id="ARBA00022729"/>
    </source>
</evidence>
<dbReference type="PANTHER" id="PTHR15337:SF11">
    <property type="entry name" value="THIOREDOXIN DOMAIN-CONTAINING PROTEIN"/>
    <property type="match status" value="1"/>
</dbReference>
<evidence type="ECO:0000256" key="3">
    <source>
        <dbReference type="SAM" id="SignalP"/>
    </source>
</evidence>
<feature type="domain" description="Thioredoxin" evidence="4">
    <location>
        <begin position="7"/>
        <end position="134"/>
    </location>
</feature>
<gene>
    <name evidence="5" type="ORF">FUA26_04815</name>
</gene>
<dbReference type="InterPro" id="IPR036249">
    <property type="entry name" value="Thioredoxin-like_sf"/>
</dbReference>
<feature type="signal peptide" evidence="3">
    <location>
        <begin position="1"/>
        <end position="19"/>
    </location>
</feature>
<evidence type="ECO:0000313" key="6">
    <source>
        <dbReference type="Proteomes" id="UP000321790"/>
    </source>
</evidence>
<evidence type="ECO:0000313" key="5">
    <source>
        <dbReference type="EMBL" id="TXE13120.1"/>
    </source>
</evidence>